<evidence type="ECO:0000259" key="8">
    <source>
        <dbReference type="SMART" id="SM00934"/>
    </source>
</evidence>
<dbReference type="SMART" id="SM00934">
    <property type="entry name" value="OMPdecase"/>
    <property type="match status" value="1"/>
</dbReference>
<dbReference type="GO" id="GO:0004590">
    <property type="term" value="F:orotidine-5'-phosphate decarboxylase activity"/>
    <property type="evidence" value="ECO:0007669"/>
    <property type="project" value="UniProtKB-UniRule"/>
</dbReference>
<dbReference type="EC" id="4.1.1.23" evidence="7"/>
<dbReference type="InterPro" id="IPR001754">
    <property type="entry name" value="OMPdeCOase_dom"/>
</dbReference>
<dbReference type="NCBIfam" id="TIGR02127">
    <property type="entry name" value="pyrF_sub2"/>
    <property type="match status" value="1"/>
</dbReference>
<keyword evidence="4 7" id="KW-0665">Pyrimidine biosynthesis</keyword>
<evidence type="ECO:0000256" key="4">
    <source>
        <dbReference type="ARBA" id="ARBA00022975"/>
    </source>
</evidence>
<reference evidence="9 10" key="1">
    <citation type="submission" date="2018-11" db="EMBL/GenBank/DDBJ databases">
        <authorList>
            <person name="Kleinhagauer T."/>
            <person name="Glaeser S.P."/>
            <person name="Spergser J."/>
            <person name="Ruckert C."/>
            <person name="Kaempfer P."/>
            <person name="Busse H.-J."/>
        </authorList>
    </citation>
    <scope>NUCLEOTIDE SEQUENCE [LARGE SCALE GENOMIC DNA]</scope>
    <source>
        <strain evidence="9 10">812CH</strain>
    </source>
</reference>
<dbReference type="UniPathway" id="UPA00070">
    <property type="reaction ID" value="UER00120"/>
</dbReference>
<dbReference type="EMBL" id="CP033898">
    <property type="protein sequence ID" value="AZA09191.1"/>
    <property type="molecule type" value="Genomic_DNA"/>
</dbReference>
<dbReference type="PANTHER" id="PTHR43375">
    <property type="entry name" value="OROTIDINE 5'-PHOSPHATE DECARBOXYLASE"/>
    <property type="match status" value="1"/>
</dbReference>
<dbReference type="CDD" id="cd04725">
    <property type="entry name" value="OMP_decarboxylase_like"/>
    <property type="match status" value="1"/>
</dbReference>
<dbReference type="InterPro" id="IPR013785">
    <property type="entry name" value="Aldolase_TIM"/>
</dbReference>
<gene>
    <name evidence="7" type="primary">pyrF</name>
    <name evidence="9" type="ORF">CPPEL_05355</name>
</gene>
<dbReference type="Gene3D" id="3.20.20.70">
    <property type="entry name" value="Aldolase class I"/>
    <property type="match status" value="1"/>
</dbReference>
<dbReference type="Pfam" id="PF00215">
    <property type="entry name" value="OMPdecase"/>
    <property type="match status" value="1"/>
</dbReference>
<dbReference type="AlphaFoldDB" id="A0A3G6ITW1"/>
<comment type="pathway">
    <text evidence="1 7">Pyrimidine metabolism; UMP biosynthesis via de novo pathway; UMP from orotate: step 2/2.</text>
</comment>
<evidence type="ECO:0000256" key="7">
    <source>
        <dbReference type="HAMAP-Rule" id="MF_01215"/>
    </source>
</evidence>
<evidence type="ECO:0000256" key="5">
    <source>
        <dbReference type="ARBA" id="ARBA00023239"/>
    </source>
</evidence>
<dbReference type="PANTHER" id="PTHR43375:SF1">
    <property type="entry name" value="OROTIDINE 5'-PHOSPHATE DECARBOXYLASE"/>
    <property type="match status" value="1"/>
</dbReference>
<keyword evidence="10" id="KW-1185">Reference proteome</keyword>
<sequence>MHTNTFGMRLLEATQRHGRLCVGIDPHAQLLEQWGLGNTVEGLAEFSRRCVEAFAGHCALVKPQVAFYEAFGAAGFAVLEETISQLRAAGTLVLADAKRGDIGTTMKGYATAWLDYSSPLCCDAVTCSPYLGFGSLKPILEQAHSTGKGVFVLAATSNPEARQLQDQRDATGRSIAQQIVDDCAAENAATGAPFGNVGVVVGATLDQPPALDQLRGPILLPGVGAQGATAEDVNRICRGNEALAIPNISRAVLKHGPDVAALRGALVQASAEYPGISAL</sequence>
<comment type="similarity">
    <text evidence="2 7">Belongs to the OMP decarboxylase family. Type 2 subfamily.</text>
</comment>
<evidence type="ECO:0000256" key="2">
    <source>
        <dbReference type="ARBA" id="ARBA00008847"/>
    </source>
</evidence>
<feature type="active site" description="Proton donor" evidence="7">
    <location>
        <position position="98"/>
    </location>
</feature>
<evidence type="ECO:0000313" key="10">
    <source>
        <dbReference type="Proteomes" id="UP000271426"/>
    </source>
</evidence>
<dbReference type="GO" id="GO:0006207">
    <property type="term" value="P:'de novo' pyrimidine nucleobase biosynthetic process"/>
    <property type="evidence" value="ECO:0007669"/>
    <property type="project" value="InterPro"/>
</dbReference>
<name>A0A3G6ITW1_9CORY</name>
<dbReference type="InterPro" id="IPR011995">
    <property type="entry name" value="OMPdecase_type-2"/>
</dbReference>
<evidence type="ECO:0000313" key="9">
    <source>
        <dbReference type="EMBL" id="AZA09191.1"/>
    </source>
</evidence>
<keyword evidence="3 7" id="KW-0210">Decarboxylase</keyword>
<dbReference type="HAMAP" id="MF_01215">
    <property type="entry name" value="OMPdecase_type2"/>
    <property type="match status" value="1"/>
</dbReference>
<dbReference type="KEGG" id="cpso:CPPEL_05355"/>
<keyword evidence="5 7" id="KW-0456">Lyase</keyword>
<comment type="catalytic activity">
    <reaction evidence="6 7">
        <text>orotidine 5'-phosphate + H(+) = UMP + CO2</text>
        <dbReference type="Rhea" id="RHEA:11596"/>
        <dbReference type="ChEBI" id="CHEBI:15378"/>
        <dbReference type="ChEBI" id="CHEBI:16526"/>
        <dbReference type="ChEBI" id="CHEBI:57538"/>
        <dbReference type="ChEBI" id="CHEBI:57865"/>
        <dbReference type="EC" id="4.1.1.23"/>
    </reaction>
</comment>
<dbReference type="SUPFAM" id="SSF51366">
    <property type="entry name" value="Ribulose-phoshate binding barrel"/>
    <property type="match status" value="1"/>
</dbReference>
<evidence type="ECO:0000256" key="1">
    <source>
        <dbReference type="ARBA" id="ARBA00004861"/>
    </source>
</evidence>
<protein>
    <recommendedName>
        <fullName evidence="7">Orotidine 5'-phosphate decarboxylase</fullName>
        <ecNumber evidence="7">4.1.1.23</ecNumber>
    </recommendedName>
    <alternativeName>
        <fullName evidence="7">OMP decarboxylase</fullName>
        <shortName evidence="7">OMPDCase</shortName>
        <shortName evidence="7">OMPdecase</shortName>
    </alternativeName>
</protein>
<evidence type="ECO:0000256" key="6">
    <source>
        <dbReference type="ARBA" id="ARBA00049157"/>
    </source>
</evidence>
<dbReference type="PROSITE" id="PS00156">
    <property type="entry name" value="OMPDECASE"/>
    <property type="match status" value="1"/>
</dbReference>
<dbReference type="InterPro" id="IPR011060">
    <property type="entry name" value="RibuloseP-bd_barrel"/>
</dbReference>
<proteinExistence type="inferred from homology"/>
<dbReference type="Proteomes" id="UP000271426">
    <property type="component" value="Chromosome"/>
</dbReference>
<dbReference type="InterPro" id="IPR018089">
    <property type="entry name" value="OMPdecase_AS"/>
</dbReference>
<dbReference type="GO" id="GO:0044205">
    <property type="term" value="P:'de novo' UMP biosynthetic process"/>
    <property type="evidence" value="ECO:0007669"/>
    <property type="project" value="UniProtKB-UniRule"/>
</dbReference>
<feature type="domain" description="Orotidine 5'-phosphate decarboxylase" evidence="8">
    <location>
        <begin position="19"/>
        <end position="265"/>
    </location>
</feature>
<organism evidence="9 10">
    <name type="scientific">Corynebacterium pseudopelargi</name>
    <dbReference type="NCBI Taxonomy" id="2080757"/>
    <lineage>
        <taxon>Bacteria</taxon>
        <taxon>Bacillati</taxon>
        <taxon>Actinomycetota</taxon>
        <taxon>Actinomycetes</taxon>
        <taxon>Mycobacteriales</taxon>
        <taxon>Corynebacteriaceae</taxon>
        <taxon>Corynebacterium</taxon>
    </lineage>
</organism>
<accession>A0A3G6ITW1</accession>
<evidence type="ECO:0000256" key="3">
    <source>
        <dbReference type="ARBA" id="ARBA00022793"/>
    </source>
</evidence>